<dbReference type="InterPro" id="IPR012942">
    <property type="entry name" value="SRR1-like"/>
</dbReference>
<dbReference type="VEuPathDB" id="FungiDB:ASPACDRAFT_125788"/>
<reference evidence="3" key="1">
    <citation type="journal article" date="2017" name="Genome Biol.">
        <title>Comparative genomics reveals high biological diversity and specific adaptations in the industrially and medically important fungal genus Aspergillus.</title>
        <authorList>
            <person name="de Vries R.P."/>
            <person name="Riley R."/>
            <person name="Wiebenga A."/>
            <person name="Aguilar-Osorio G."/>
            <person name="Amillis S."/>
            <person name="Uchima C.A."/>
            <person name="Anderluh G."/>
            <person name="Asadollahi M."/>
            <person name="Askin M."/>
            <person name="Barry K."/>
            <person name="Battaglia E."/>
            <person name="Bayram O."/>
            <person name="Benocci T."/>
            <person name="Braus-Stromeyer S.A."/>
            <person name="Caldana C."/>
            <person name="Canovas D."/>
            <person name="Cerqueira G.C."/>
            <person name="Chen F."/>
            <person name="Chen W."/>
            <person name="Choi C."/>
            <person name="Clum A."/>
            <person name="Dos Santos R.A."/>
            <person name="Damasio A.R."/>
            <person name="Diallinas G."/>
            <person name="Emri T."/>
            <person name="Fekete E."/>
            <person name="Flipphi M."/>
            <person name="Freyberg S."/>
            <person name="Gallo A."/>
            <person name="Gournas C."/>
            <person name="Habgood R."/>
            <person name="Hainaut M."/>
            <person name="Harispe M.L."/>
            <person name="Henrissat B."/>
            <person name="Hilden K.S."/>
            <person name="Hope R."/>
            <person name="Hossain A."/>
            <person name="Karabika E."/>
            <person name="Karaffa L."/>
            <person name="Karanyi Z."/>
            <person name="Krasevec N."/>
            <person name="Kuo A."/>
            <person name="Kusch H."/>
            <person name="LaButti K."/>
            <person name="Lagendijk E.L."/>
            <person name="Lapidus A."/>
            <person name="Levasseur A."/>
            <person name="Lindquist E."/>
            <person name="Lipzen A."/>
            <person name="Logrieco A.F."/>
            <person name="MacCabe A."/>
            <person name="Maekelae M.R."/>
            <person name="Malavazi I."/>
            <person name="Melin P."/>
            <person name="Meyer V."/>
            <person name="Mielnichuk N."/>
            <person name="Miskei M."/>
            <person name="Molnar A.P."/>
            <person name="Mule G."/>
            <person name="Ngan C.Y."/>
            <person name="Orejas M."/>
            <person name="Orosz E."/>
            <person name="Ouedraogo J.P."/>
            <person name="Overkamp K.M."/>
            <person name="Park H.-S."/>
            <person name="Perrone G."/>
            <person name="Piumi F."/>
            <person name="Punt P.J."/>
            <person name="Ram A.F."/>
            <person name="Ramon A."/>
            <person name="Rauscher S."/>
            <person name="Record E."/>
            <person name="Riano-Pachon D.M."/>
            <person name="Robert V."/>
            <person name="Roehrig J."/>
            <person name="Ruller R."/>
            <person name="Salamov A."/>
            <person name="Salih N.S."/>
            <person name="Samson R.A."/>
            <person name="Sandor E."/>
            <person name="Sanguinetti M."/>
            <person name="Schuetze T."/>
            <person name="Sepcic K."/>
            <person name="Shelest E."/>
            <person name="Sherlock G."/>
            <person name="Sophianopoulou V."/>
            <person name="Squina F.M."/>
            <person name="Sun H."/>
            <person name="Susca A."/>
            <person name="Todd R.B."/>
            <person name="Tsang A."/>
            <person name="Unkles S.E."/>
            <person name="van de Wiele N."/>
            <person name="van Rossen-Uffink D."/>
            <person name="Oliveira J.V."/>
            <person name="Vesth T.C."/>
            <person name="Visser J."/>
            <person name="Yu J.-H."/>
            <person name="Zhou M."/>
            <person name="Andersen M.R."/>
            <person name="Archer D.B."/>
            <person name="Baker S.E."/>
            <person name="Benoit I."/>
            <person name="Brakhage A.A."/>
            <person name="Braus G.H."/>
            <person name="Fischer R."/>
            <person name="Frisvad J.C."/>
            <person name="Goldman G.H."/>
            <person name="Houbraken J."/>
            <person name="Oakley B."/>
            <person name="Pocsi I."/>
            <person name="Scazzocchio C."/>
            <person name="Seiboth B."/>
            <person name="vanKuyk P.A."/>
            <person name="Wortman J."/>
            <person name="Dyer P.S."/>
            <person name="Grigoriev I.V."/>
        </authorList>
    </citation>
    <scope>NUCLEOTIDE SEQUENCE [LARGE SCALE GENOMIC DNA]</scope>
    <source>
        <strain evidence="3">ATCC 16872 / CBS 172.66 / WB 5094</strain>
    </source>
</reference>
<gene>
    <name evidence="2" type="ORF">ASPACDRAFT_125788</name>
</gene>
<organism evidence="2 3">
    <name type="scientific">Aspergillus aculeatus (strain ATCC 16872 / CBS 172.66 / WB 5094)</name>
    <dbReference type="NCBI Taxonomy" id="690307"/>
    <lineage>
        <taxon>Eukaryota</taxon>
        <taxon>Fungi</taxon>
        <taxon>Dikarya</taxon>
        <taxon>Ascomycota</taxon>
        <taxon>Pezizomycotina</taxon>
        <taxon>Eurotiomycetes</taxon>
        <taxon>Eurotiomycetidae</taxon>
        <taxon>Eurotiales</taxon>
        <taxon>Aspergillaceae</taxon>
        <taxon>Aspergillus</taxon>
        <taxon>Aspergillus subgen. Circumdati</taxon>
    </lineage>
</organism>
<dbReference type="EMBL" id="KV878986">
    <property type="protein sequence ID" value="OJJ96231.1"/>
    <property type="molecule type" value="Genomic_DNA"/>
</dbReference>
<dbReference type="PANTHER" id="PTHR42080:SF3">
    <property type="entry name" value="SRR1-LIKE DOMAIN-CONTAINING PROTEIN"/>
    <property type="match status" value="1"/>
</dbReference>
<dbReference type="RefSeq" id="XP_020052571.1">
    <property type="nucleotide sequence ID" value="XM_020196845.1"/>
</dbReference>
<dbReference type="OMA" id="IVADVQW"/>
<dbReference type="PANTHER" id="PTHR42080">
    <property type="entry name" value="SRR1 DOMAIN-CONTAINING PROTEIN"/>
    <property type="match status" value="1"/>
</dbReference>
<proteinExistence type="predicted"/>
<name>A0A1L9WJ92_ASPA1</name>
<dbReference type="Pfam" id="PF07985">
    <property type="entry name" value="SRR1"/>
    <property type="match status" value="1"/>
</dbReference>
<dbReference type="GeneID" id="30970659"/>
<dbReference type="AlphaFoldDB" id="A0A1L9WJ92"/>
<evidence type="ECO:0000313" key="2">
    <source>
        <dbReference type="EMBL" id="OJJ96231.1"/>
    </source>
</evidence>
<evidence type="ECO:0000259" key="1">
    <source>
        <dbReference type="Pfam" id="PF07985"/>
    </source>
</evidence>
<dbReference type="Proteomes" id="UP000184546">
    <property type="component" value="Unassembled WGS sequence"/>
</dbReference>
<accession>A0A1L9WJ92</accession>
<sequence length="368" mass="41746">MSMASAANYQASATLTPCSSLIDRELPHKTAGEDPTTEQLAFALFEEKVLKRLEHVVCLYNAGKPLFPRALLEDLDRQIEEGREEIRIKDFDDVVSTYSRSVPAICLDLATTYCIGYSSIQVLTYIHPSCAAMMFKDPPPVSILYTRHPEVTEGNIEMLGPVFGKMRERWQESETCQELVSHLTTLRFSLPIHKIVAFGLGTLGKTQNGRCSTRSHVQHAAVETMATVLAKSGVSGGKRIDCYFQDPWYNENDVRFLHSIGFQPLNDPKGFLEIDEHTLVFSVSPNVPVKQIVADLQWPSAMIWNTVCGEEERKQWKRRLRNGEEFWLGPLATDPDSDRVCEMITHYQNFPLHDPKDHFGDLSIYVRH</sequence>
<protein>
    <recommendedName>
        <fullName evidence="1">SRR1-like domain-containing protein</fullName>
    </recommendedName>
</protein>
<evidence type="ECO:0000313" key="3">
    <source>
        <dbReference type="Proteomes" id="UP000184546"/>
    </source>
</evidence>
<feature type="domain" description="SRR1-like" evidence="1">
    <location>
        <begin position="189"/>
        <end position="365"/>
    </location>
</feature>
<dbReference type="OrthoDB" id="5230585at2759"/>
<keyword evidence="3" id="KW-1185">Reference proteome</keyword>